<feature type="region of interest" description="Disordered" evidence="1">
    <location>
        <begin position="219"/>
        <end position="240"/>
    </location>
</feature>
<proteinExistence type="predicted"/>
<dbReference type="Proteomes" id="UP000465266">
    <property type="component" value="Unassembled WGS sequence"/>
</dbReference>
<gene>
    <name evidence="2" type="ORF">IFM53868_03611</name>
</gene>
<evidence type="ECO:0000313" key="3">
    <source>
        <dbReference type="Proteomes" id="UP000465266"/>
    </source>
</evidence>
<evidence type="ECO:0000313" key="2">
    <source>
        <dbReference type="EMBL" id="GFF82842.1"/>
    </source>
</evidence>
<feature type="compositionally biased region" description="Low complexity" evidence="1">
    <location>
        <begin position="148"/>
        <end position="187"/>
    </location>
</feature>
<organism evidence="2 3">
    <name type="scientific">Aspergillus udagawae</name>
    <dbReference type="NCBI Taxonomy" id="91492"/>
    <lineage>
        <taxon>Eukaryota</taxon>
        <taxon>Fungi</taxon>
        <taxon>Dikarya</taxon>
        <taxon>Ascomycota</taxon>
        <taxon>Pezizomycotina</taxon>
        <taxon>Eurotiomycetes</taxon>
        <taxon>Eurotiomycetidae</taxon>
        <taxon>Eurotiales</taxon>
        <taxon>Aspergillaceae</taxon>
        <taxon>Aspergillus</taxon>
        <taxon>Aspergillus subgen. Fumigati</taxon>
    </lineage>
</organism>
<accession>A0ABQ1AJ47</accession>
<sequence>MTDLPYDYTSWQFLDAIGQASPLQQELQPEEAMSLAFEFPSHGRGESDFALLSSDNCLPYGQTSAKAAPATGFMQTQTHTPPIDMGLGIDIDMDMETFAQGMDFISVPPFPDLTLGHGKKTPDRLSLLRSTSQNATERALFMTPSGITSPSSSSFSSTSSSSSSSSNRNSSSPSLDPCTPSTTSTTSKESDEDWDWDCDRELDPSLGMHFYKLPDRLDSFQSVPHPPRHVHPPPPHHYPHPQTHRVNNNNTHREEDEADALTPLEMPDGSTRFTANWLPVDPTGGFTIDSPSVSASAAAMEFGYPSGHGYGQHDHAYGYGYGDPISMEFSKEAFIQMPAPV</sequence>
<keyword evidence="3" id="KW-1185">Reference proteome</keyword>
<dbReference type="EMBL" id="BLKG01000028">
    <property type="protein sequence ID" value="GFF82842.1"/>
    <property type="molecule type" value="Genomic_DNA"/>
</dbReference>
<evidence type="ECO:0000256" key="1">
    <source>
        <dbReference type="SAM" id="MobiDB-lite"/>
    </source>
</evidence>
<comment type="caution">
    <text evidence="2">The sequence shown here is derived from an EMBL/GenBank/DDBJ whole genome shotgun (WGS) entry which is preliminary data.</text>
</comment>
<name>A0ABQ1AJ47_9EURO</name>
<feature type="region of interest" description="Disordered" evidence="1">
    <location>
        <begin position="142"/>
        <end position="195"/>
    </location>
</feature>
<protein>
    <submittedName>
        <fullName evidence="2">Uncharacterized protein</fullName>
    </submittedName>
</protein>
<reference evidence="2 3" key="1">
    <citation type="submission" date="2020-01" db="EMBL/GenBank/DDBJ databases">
        <title>Draft genome sequence of Aspergillus udagawae IFM 53868.</title>
        <authorList>
            <person name="Takahashi H."/>
            <person name="Yaguchi T."/>
        </authorList>
    </citation>
    <scope>NUCLEOTIDE SEQUENCE [LARGE SCALE GENOMIC DNA]</scope>
    <source>
        <strain evidence="2 3">IFM 53868</strain>
    </source>
</reference>